<name>A0A656GJZ8_PSEA0</name>
<proteinExistence type="predicted"/>
<dbReference type="Proteomes" id="UP000003465">
    <property type="component" value="Unassembled WGS sequence"/>
</dbReference>
<sequence>KQSEIKGHTDHKRFLWQGLRMLREESPGQSSLYLYEPAAMRRWHVWIRKKAKPKTRFTTSTPTRS</sequence>
<feature type="non-terminal residue" evidence="1">
    <location>
        <position position="65"/>
    </location>
</feature>
<evidence type="ECO:0000313" key="1">
    <source>
        <dbReference type="EMBL" id="EGH26376.1"/>
    </source>
</evidence>
<comment type="caution">
    <text evidence="1">The sequence shown here is derived from an EMBL/GenBank/DDBJ whole genome shotgun (WGS) entry which is preliminary data.</text>
</comment>
<reference evidence="1 2" key="1">
    <citation type="journal article" date="2011" name="PLoS Pathog.">
        <title>Dynamic evolution of pathogenicity revealed by sequencing and comparative genomics of 19 Pseudomonas syringae isolates.</title>
        <authorList>
            <person name="Baltrus D.A."/>
            <person name="Nishimura M.T."/>
            <person name="Romanchuk A."/>
            <person name="Chang J.H."/>
            <person name="Mukhtar M.S."/>
            <person name="Cherkis K."/>
            <person name="Roach J."/>
            <person name="Grant S.R."/>
            <person name="Jones C.D."/>
            <person name="Dangl J.L."/>
        </authorList>
    </citation>
    <scope>NUCLEOTIDE SEQUENCE [LARGE SCALE GENOMIC DNA]</scope>
    <source>
        <strain evidence="1 2">301020</strain>
    </source>
</reference>
<protein>
    <submittedName>
        <fullName evidence="1">YD repeat-containing protein</fullName>
    </submittedName>
</protein>
<dbReference type="EMBL" id="AEAG01002232">
    <property type="protein sequence ID" value="EGH26376.1"/>
    <property type="molecule type" value="Genomic_DNA"/>
</dbReference>
<dbReference type="AlphaFoldDB" id="A0A656GJZ8"/>
<evidence type="ECO:0000313" key="2">
    <source>
        <dbReference type="Proteomes" id="UP000003465"/>
    </source>
</evidence>
<feature type="non-terminal residue" evidence="1">
    <location>
        <position position="1"/>
    </location>
</feature>
<organism evidence="1 2">
    <name type="scientific">Pseudomonas amygdali pv. mori str. 301020</name>
    <dbReference type="NCBI Taxonomy" id="629261"/>
    <lineage>
        <taxon>Bacteria</taxon>
        <taxon>Pseudomonadati</taxon>
        <taxon>Pseudomonadota</taxon>
        <taxon>Gammaproteobacteria</taxon>
        <taxon>Pseudomonadales</taxon>
        <taxon>Pseudomonadaceae</taxon>
        <taxon>Pseudomonas</taxon>
        <taxon>Pseudomonas amygdali</taxon>
    </lineage>
</organism>
<accession>A0A656GJZ8</accession>
<gene>
    <name evidence="1" type="ORF">PSYMO_35011</name>
</gene>